<reference evidence="2" key="2">
    <citation type="submission" date="2020-11" db="EMBL/GenBank/DDBJ databases">
        <authorList>
            <person name="McCartney M.A."/>
            <person name="Auch B."/>
            <person name="Kono T."/>
            <person name="Mallez S."/>
            <person name="Becker A."/>
            <person name="Gohl D.M."/>
            <person name="Silverstein K.A.T."/>
            <person name="Koren S."/>
            <person name="Bechman K.B."/>
            <person name="Herman A."/>
            <person name="Abrahante J.E."/>
            <person name="Garbe J."/>
        </authorList>
    </citation>
    <scope>NUCLEOTIDE SEQUENCE</scope>
    <source>
        <strain evidence="2">Duluth1</strain>
        <tissue evidence="2">Whole animal</tissue>
    </source>
</reference>
<sequence>MQTDRKVDMHQTGRPAGREEGRQARRQTERQAGTKAERQADRKEGRKVGRLAALVEGSQACGYLAEELVVLLNTEPRYNYHKNISS</sequence>
<name>A0A9D4K590_DREPO</name>
<dbReference type="EMBL" id="JAIWYP010000004">
    <property type="protein sequence ID" value="KAH3833172.1"/>
    <property type="molecule type" value="Genomic_DNA"/>
</dbReference>
<dbReference type="AlphaFoldDB" id="A0A9D4K590"/>
<accession>A0A9D4K590</accession>
<organism evidence="2 3">
    <name type="scientific">Dreissena polymorpha</name>
    <name type="common">Zebra mussel</name>
    <name type="synonym">Mytilus polymorpha</name>
    <dbReference type="NCBI Taxonomy" id="45954"/>
    <lineage>
        <taxon>Eukaryota</taxon>
        <taxon>Metazoa</taxon>
        <taxon>Spiralia</taxon>
        <taxon>Lophotrochozoa</taxon>
        <taxon>Mollusca</taxon>
        <taxon>Bivalvia</taxon>
        <taxon>Autobranchia</taxon>
        <taxon>Heteroconchia</taxon>
        <taxon>Euheterodonta</taxon>
        <taxon>Imparidentia</taxon>
        <taxon>Neoheterodontei</taxon>
        <taxon>Myida</taxon>
        <taxon>Dreissenoidea</taxon>
        <taxon>Dreissenidae</taxon>
        <taxon>Dreissena</taxon>
    </lineage>
</organism>
<feature type="compositionally biased region" description="Basic and acidic residues" evidence="1">
    <location>
        <begin position="1"/>
        <end position="29"/>
    </location>
</feature>
<evidence type="ECO:0000313" key="2">
    <source>
        <dbReference type="EMBL" id="KAH3833172.1"/>
    </source>
</evidence>
<feature type="region of interest" description="Disordered" evidence="1">
    <location>
        <begin position="1"/>
        <end position="48"/>
    </location>
</feature>
<comment type="caution">
    <text evidence="2">The sequence shown here is derived from an EMBL/GenBank/DDBJ whole genome shotgun (WGS) entry which is preliminary data.</text>
</comment>
<proteinExistence type="predicted"/>
<evidence type="ECO:0000313" key="3">
    <source>
        <dbReference type="Proteomes" id="UP000828390"/>
    </source>
</evidence>
<reference evidence="2" key="1">
    <citation type="journal article" date="2019" name="bioRxiv">
        <title>The Genome of the Zebra Mussel, Dreissena polymorpha: A Resource for Invasive Species Research.</title>
        <authorList>
            <person name="McCartney M.A."/>
            <person name="Auch B."/>
            <person name="Kono T."/>
            <person name="Mallez S."/>
            <person name="Zhang Y."/>
            <person name="Obille A."/>
            <person name="Becker A."/>
            <person name="Abrahante J.E."/>
            <person name="Garbe J."/>
            <person name="Badalamenti J.P."/>
            <person name="Herman A."/>
            <person name="Mangelson H."/>
            <person name="Liachko I."/>
            <person name="Sullivan S."/>
            <person name="Sone E.D."/>
            <person name="Koren S."/>
            <person name="Silverstein K.A.T."/>
            <person name="Beckman K.B."/>
            <person name="Gohl D.M."/>
        </authorList>
    </citation>
    <scope>NUCLEOTIDE SEQUENCE</scope>
    <source>
        <strain evidence="2">Duluth1</strain>
        <tissue evidence="2">Whole animal</tissue>
    </source>
</reference>
<feature type="compositionally biased region" description="Basic and acidic residues" evidence="1">
    <location>
        <begin position="35"/>
        <end position="47"/>
    </location>
</feature>
<gene>
    <name evidence="2" type="ORF">DPMN_106473</name>
</gene>
<keyword evidence="3" id="KW-1185">Reference proteome</keyword>
<dbReference type="Proteomes" id="UP000828390">
    <property type="component" value="Unassembled WGS sequence"/>
</dbReference>
<evidence type="ECO:0000256" key="1">
    <source>
        <dbReference type="SAM" id="MobiDB-lite"/>
    </source>
</evidence>
<protein>
    <submittedName>
        <fullName evidence="2">Uncharacterized protein</fullName>
    </submittedName>
</protein>